<dbReference type="Pfam" id="PF13102">
    <property type="entry name" value="Phage_int_SAM_5"/>
    <property type="match status" value="1"/>
</dbReference>
<dbReference type="Gene3D" id="1.10.443.10">
    <property type="entry name" value="Intergrase catalytic core"/>
    <property type="match status" value="1"/>
</dbReference>
<evidence type="ECO:0000256" key="2">
    <source>
        <dbReference type="SAM" id="MobiDB-lite"/>
    </source>
</evidence>
<feature type="domain" description="Phage integrase SAM-like" evidence="3">
    <location>
        <begin position="134"/>
        <end position="217"/>
    </location>
</feature>
<evidence type="ECO:0000313" key="4">
    <source>
        <dbReference type="EMBL" id="SHL26967.1"/>
    </source>
</evidence>
<dbReference type="GO" id="GO:0015074">
    <property type="term" value="P:DNA integration"/>
    <property type="evidence" value="ECO:0007669"/>
    <property type="project" value="InterPro"/>
</dbReference>
<dbReference type="GO" id="GO:0006310">
    <property type="term" value="P:DNA recombination"/>
    <property type="evidence" value="ECO:0007669"/>
    <property type="project" value="UniProtKB-KW"/>
</dbReference>
<feature type="region of interest" description="Disordered" evidence="2">
    <location>
        <begin position="219"/>
        <end position="243"/>
    </location>
</feature>
<organism evidence="4 5">
    <name type="scientific">Roseovarius marisflavi</name>
    <dbReference type="NCBI Taxonomy" id="1054996"/>
    <lineage>
        <taxon>Bacteria</taxon>
        <taxon>Pseudomonadati</taxon>
        <taxon>Pseudomonadota</taxon>
        <taxon>Alphaproteobacteria</taxon>
        <taxon>Rhodobacterales</taxon>
        <taxon>Roseobacteraceae</taxon>
        <taxon>Roseovarius</taxon>
    </lineage>
</organism>
<dbReference type="SUPFAM" id="SSF56349">
    <property type="entry name" value="DNA breaking-rejoining enzymes"/>
    <property type="match status" value="1"/>
</dbReference>
<evidence type="ECO:0000259" key="3">
    <source>
        <dbReference type="Pfam" id="PF13102"/>
    </source>
</evidence>
<dbReference type="InterPro" id="IPR025269">
    <property type="entry name" value="SAM-like_dom"/>
</dbReference>
<reference evidence="5" key="1">
    <citation type="submission" date="2016-11" db="EMBL/GenBank/DDBJ databases">
        <authorList>
            <person name="Varghese N."/>
            <person name="Submissions S."/>
        </authorList>
    </citation>
    <scope>NUCLEOTIDE SEQUENCE [LARGE SCALE GENOMIC DNA]</scope>
    <source>
        <strain evidence="5">DSM 29327</strain>
    </source>
</reference>
<keyword evidence="1" id="KW-0233">DNA recombination</keyword>
<keyword evidence="5" id="KW-1185">Reference proteome</keyword>
<evidence type="ECO:0000256" key="1">
    <source>
        <dbReference type="ARBA" id="ARBA00023172"/>
    </source>
</evidence>
<dbReference type="EMBL" id="FRBN01000009">
    <property type="protein sequence ID" value="SHL26967.1"/>
    <property type="molecule type" value="Genomic_DNA"/>
</dbReference>
<dbReference type="GO" id="GO:0003677">
    <property type="term" value="F:DNA binding"/>
    <property type="evidence" value="ECO:0007669"/>
    <property type="project" value="InterPro"/>
</dbReference>
<proteinExistence type="predicted"/>
<dbReference type="Proteomes" id="UP000184191">
    <property type="component" value="Unassembled WGS sequence"/>
</dbReference>
<name>A0A1M6Z943_9RHOB</name>
<dbReference type="InterPro" id="IPR011010">
    <property type="entry name" value="DNA_brk_join_enz"/>
</dbReference>
<protein>
    <recommendedName>
        <fullName evidence="3">Phage integrase SAM-like domain-containing protein</fullName>
    </recommendedName>
</protein>
<sequence>MSGERHLPSAKKLRDIYLAEIRKLEVTYAARQRHSLEKAEQWAEAMKSASRAIVPDRDEKGFVPNDEEYLASFEVDSAFIRDLIYDEAERAPESDRRAFLKVATATTLPLSKAREQYLEARELGNPYGNKPLGKTSANEVVTAVNYLCAFMDRTPDTLFLDEITPDLVSNFQHEYLPAQTSKKTGRPLTPATTEKLITMLRGLWRWALARRKVKLDANPFNRPDDDVPRVKKQNEPKRDQFKPEETRKVLAAVPQGDRMGDLFRLGLVTGARVTEIAKMTVAETKEDGSVFLIAGGKSENAKRVVPVPPVGVPQKVRDQACILF</sequence>
<accession>A0A1M6Z943</accession>
<feature type="compositionally biased region" description="Basic and acidic residues" evidence="2">
    <location>
        <begin position="222"/>
        <end position="243"/>
    </location>
</feature>
<gene>
    <name evidence="4" type="ORF">SAMN05444414_10961</name>
</gene>
<dbReference type="AlphaFoldDB" id="A0A1M6Z943"/>
<dbReference type="InterPro" id="IPR013762">
    <property type="entry name" value="Integrase-like_cat_sf"/>
</dbReference>
<evidence type="ECO:0000313" key="5">
    <source>
        <dbReference type="Proteomes" id="UP000184191"/>
    </source>
</evidence>